<feature type="transmembrane region" description="Helical" evidence="1">
    <location>
        <begin position="312"/>
        <end position="328"/>
    </location>
</feature>
<feature type="transmembrane region" description="Helical" evidence="1">
    <location>
        <begin position="606"/>
        <end position="625"/>
    </location>
</feature>
<evidence type="ECO:0000256" key="1">
    <source>
        <dbReference type="SAM" id="Phobius"/>
    </source>
</evidence>
<feature type="transmembrane region" description="Helical" evidence="1">
    <location>
        <begin position="1103"/>
        <end position="1119"/>
    </location>
</feature>
<feature type="transmembrane region" description="Helical" evidence="1">
    <location>
        <begin position="1351"/>
        <end position="1368"/>
    </location>
</feature>
<dbReference type="RefSeq" id="WP_098174489.1">
    <property type="nucleotide sequence ID" value="NZ_NUEQ01000003.1"/>
</dbReference>
<feature type="transmembrane region" description="Helical" evidence="1">
    <location>
        <begin position="1155"/>
        <end position="1172"/>
    </location>
</feature>
<reference evidence="2 3" key="1">
    <citation type="submission" date="2017-09" db="EMBL/GenBank/DDBJ databases">
        <title>Large-scale bioinformatics analysis of Bacillus genomes uncovers conserved roles of natural products in bacterial physiology.</title>
        <authorList>
            <consortium name="Agbiome Team Llc"/>
            <person name="Bleich R.M."/>
            <person name="Kirk G.J."/>
            <person name="Santa Maria K.C."/>
            <person name="Allen S.E."/>
            <person name="Farag S."/>
            <person name="Shank E.A."/>
            <person name="Bowers A."/>
        </authorList>
    </citation>
    <scope>NUCLEOTIDE SEQUENCE [LARGE SCALE GENOMIC DNA]</scope>
    <source>
        <strain evidence="2 3">AFS003229</strain>
    </source>
</reference>
<feature type="transmembrane region" description="Helical" evidence="1">
    <location>
        <begin position="1178"/>
        <end position="1197"/>
    </location>
</feature>
<feature type="transmembrane region" description="Helical" evidence="1">
    <location>
        <begin position="1399"/>
        <end position="1418"/>
    </location>
</feature>
<evidence type="ECO:0000313" key="3">
    <source>
        <dbReference type="Proteomes" id="UP000220106"/>
    </source>
</evidence>
<feature type="transmembrane region" description="Helical" evidence="1">
    <location>
        <begin position="1325"/>
        <end position="1345"/>
    </location>
</feature>
<feature type="transmembrane region" description="Helical" evidence="1">
    <location>
        <begin position="820"/>
        <end position="838"/>
    </location>
</feature>
<sequence length="1446" mass="166017">MDDSSNEEMTLERRKQIFQEELEVLWERRLIPKTEYIRISRAYDRHFQRALYKQKRLDNEKKQAILKAGTILKSEAAEKKVQDNLGKDEESHQEGVQGIPIFDESIMNDKKVSDVPNEPVIVERPELVIASIPERKPANQQRVIKQEKPVQPIKPKRTPEQIRERNISVVLLTGVILLLFGGLILATSSWGNLNAVLKVFFIGMVSVVFAGMAFIAWKLKIKQTAFAFLTLAGLFIPITILSASYYQIFGEYLSLNGEGRALLGFLGGLLCFGIYFKIADYFKSKIFIIISILTFAVTCYFGFAFATPTIEWMFLTVSVLNLLLLWNIEQLKNRNKLVLFKPFIFQFILFKIIVETFVILTLFSSNLVYSITLIVISVLFLIFAVKFQKKYYEIAFSAIFTYGYIHFVYNSFFNEFMVIAFALVPIIFMALSTYMAKAKESKLSKNFMFTSLIESGIVFLYINAMVYQENYAQIFVALMILSAQFVYVSLQSKNTSFTYPAVVVFNLAFVYLCFAFQFSFTTVLNLIFVLQVFKYIGLYLYNRHSSYSLFKQSVLLISPMIMVGVLTSKLIEMDWLAVSAALVLISGLFFITYVKDDTKSMMETAVYGFPISFVLALVAFYPYLLEGSVWVSSNITVSLYLMGTALISIGAAYALKSRFPIFFPVFIYSGQILSFLAFILIPYSELNPMGVTGLITMATAINVWSVHVHRKHIFWLPVIITSASLYGSLYDVFDFNQVIFKIGFALFGPFIFFIVGEWLGKYSKNGRLYFLYSSHLANLVAIPVGCLLIVHTNSSPFLYVTQLLIYILSALRTKVKWEKYVFTYLGFSVLFLQVLLFLSNVEQIKLVTSICLMITAGIITILWAVSNKNWKDIMEYYLIPFIHLAVSVSIFETAIRDVPLNREIIWVGFVTVQIVFSWYLLMRRNWQNFVVVPLSLAFIFYAMFVNSLPLVMGIVVLFACAAVMVFASRSYFKGLIKQEGKMRFIDYYRVYGLLFLIDMNVEVFMNETKYQVLQVLVSLLITGYFILLRSFTGELNERKIYSNIAAIISLYPFLSIMNYVHTLSIVLGLIVLFICMLGMVMLSRRYFKVLIKKEETGATIDAFRIYGLLFLLAMNREVLVNETTYQLLQVFVSLLITGYFILMKSFTSNVKERDIYVWLAGILSLYPYWIIIKYADTLALPIGIAVLFGCTTIMVILSKRYFKGILTKSEIGLSMDFYRVYGLLFLFAMNIEVLMSGSVHFILEVFVALLIPAYFILMRSTTTDRMERKIYLAAAILLSLYPYWVIVNQFSIPAVLEVETEILPLFIVSTILLRKIFVKGKTTQYIEIGIVFLLFLVLIGDAMASNTLNDALIIGTISLSALLFGFMMKYKSYFIVGTGTILFNIYMNTNSMWSEMPWWLYLIIGGGVLIGIASFFEWKKQKDNRTSKEVLEKNKQRIKNWFNRWN</sequence>
<feature type="transmembrane region" description="Helical" evidence="1">
    <location>
        <begin position="877"/>
        <end position="898"/>
    </location>
</feature>
<gene>
    <name evidence="2" type="ORF">CN689_00545</name>
</gene>
<feature type="transmembrane region" description="Helical" evidence="1">
    <location>
        <begin position="1011"/>
        <end position="1028"/>
    </location>
</feature>
<feature type="transmembrane region" description="Helical" evidence="1">
    <location>
        <begin position="472"/>
        <end position="490"/>
    </location>
</feature>
<feature type="transmembrane region" description="Helical" evidence="1">
    <location>
        <begin position="1292"/>
        <end position="1313"/>
    </location>
</feature>
<dbReference type="Proteomes" id="UP000220106">
    <property type="component" value="Unassembled WGS sequence"/>
</dbReference>
<feature type="transmembrane region" description="Helical" evidence="1">
    <location>
        <begin position="844"/>
        <end position="865"/>
    </location>
</feature>
<evidence type="ECO:0008006" key="4">
    <source>
        <dbReference type="Google" id="ProtNLM"/>
    </source>
</evidence>
<feature type="transmembrane region" description="Helical" evidence="1">
    <location>
        <begin position="637"/>
        <end position="655"/>
    </location>
</feature>
<proteinExistence type="predicted"/>
<feature type="transmembrane region" description="Helical" evidence="1">
    <location>
        <begin position="1270"/>
        <end position="1286"/>
    </location>
</feature>
<organism evidence="2 3">
    <name type="scientific">Peribacillus butanolivorans</name>
    <dbReference type="NCBI Taxonomy" id="421767"/>
    <lineage>
        <taxon>Bacteria</taxon>
        <taxon>Bacillati</taxon>
        <taxon>Bacillota</taxon>
        <taxon>Bacilli</taxon>
        <taxon>Bacillales</taxon>
        <taxon>Bacillaceae</taxon>
        <taxon>Peribacillus</taxon>
    </lineage>
</organism>
<feature type="transmembrane region" description="Helical" evidence="1">
    <location>
        <begin position="497"/>
        <end position="517"/>
    </location>
</feature>
<feature type="transmembrane region" description="Helical" evidence="1">
    <location>
        <begin position="1241"/>
        <end position="1258"/>
    </location>
</feature>
<feature type="transmembrane region" description="Helical" evidence="1">
    <location>
        <begin position="950"/>
        <end position="967"/>
    </location>
</feature>
<feature type="transmembrane region" description="Helical" evidence="1">
    <location>
        <begin position="713"/>
        <end position="732"/>
    </location>
</feature>
<feature type="transmembrane region" description="Helical" evidence="1">
    <location>
        <begin position="261"/>
        <end position="279"/>
    </location>
</feature>
<feature type="transmembrane region" description="Helical" evidence="1">
    <location>
        <begin position="523"/>
        <end position="541"/>
    </location>
</feature>
<feature type="transmembrane region" description="Helical" evidence="1">
    <location>
        <begin position="199"/>
        <end position="219"/>
    </location>
</feature>
<feature type="transmembrane region" description="Helical" evidence="1">
    <location>
        <begin position="738"/>
        <end position="756"/>
    </location>
</feature>
<evidence type="ECO:0000313" key="2">
    <source>
        <dbReference type="EMBL" id="PEJ38118.1"/>
    </source>
</evidence>
<feature type="transmembrane region" description="Helical" evidence="1">
    <location>
        <begin position="1125"/>
        <end position="1143"/>
    </location>
</feature>
<feature type="transmembrane region" description="Helical" evidence="1">
    <location>
        <begin position="226"/>
        <end position="249"/>
    </location>
</feature>
<name>A0AAX0RTF2_9BACI</name>
<feature type="transmembrane region" description="Helical" evidence="1">
    <location>
        <begin position="166"/>
        <end position="187"/>
    </location>
</feature>
<feature type="transmembrane region" description="Helical" evidence="1">
    <location>
        <begin position="988"/>
        <end position="1005"/>
    </location>
</feature>
<feature type="transmembrane region" description="Helical" evidence="1">
    <location>
        <begin position="392"/>
        <end position="410"/>
    </location>
</feature>
<feature type="transmembrane region" description="Helical" evidence="1">
    <location>
        <begin position="553"/>
        <end position="571"/>
    </location>
</feature>
<feature type="transmembrane region" description="Helical" evidence="1">
    <location>
        <begin position="447"/>
        <end position="466"/>
    </location>
</feature>
<feature type="transmembrane region" description="Helical" evidence="1">
    <location>
        <begin position="1218"/>
        <end position="1235"/>
    </location>
</feature>
<feature type="transmembrane region" description="Helical" evidence="1">
    <location>
        <begin position="416"/>
        <end position="435"/>
    </location>
</feature>
<feature type="transmembrane region" description="Helical" evidence="1">
    <location>
        <begin position="367"/>
        <end position="385"/>
    </location>
</feature>
<dbReference type="EMBL" id="NUEQ01000003">
    <property type="protein sequence ID" value="PEJ38118.1"/>
    <property type="molecule type" value="Genomic_DNA"/>
</dbReference>
<feature type="transmembrane region" description="Helical" evidence="1">
    <location>
        <begin position="1373"/>
        <end position="1393"/>
    </location>
</feature>
<protein>
    <recommendedName>
        <fullName evidence="4">DUF2157 domain-containing protein</fullName>
    </recommendedName>
</protein>
<feature type="transmembrane region" description="Helical" evidence="1">
    <location>
        <begin position="340"/>
        <end position="361"/>
    </location>
</feature>
<feature type="transmembrane region" description="Helical" evidence="1">
    <location>
        <begin position="768"/>
        <end position="790"/>
    </location>
</feature>
<keyword evidence="1" id="KW-0472">Membrane</keyword>
<keyword evidence="1" id="KW-0812">Transmembrane</keyword>
<feature type="transmembrane region" description="Helical" evidence="1">
    <location>
        <begin position="689"/>
        <end position="706"/>
    </location>
</feature>
<comment type="caution">
    <text evidence="2">The sequence shown here is derived from an EMBL/GenBank/DDBJ whole genome shotgun (WGS) entry which is preliminary data.</text>
</comment>
<feature type="transmembrane region" description="Helical" evidence="1">
    <location>
        <begin position="1040"/>
        <end position="1057"/>
    </location>
</feature>
<feature type="transmembrane region" description="Helical" evidence="1">
    <location>
        <begin position="796"/>
        <end position="813"/>
    </location>
</feature>
<feature type="transmembrane region" description="Helical" evidence="1">
    <location>
        <begin position="928"/>
        <end position="944"/>
    </location>
</feature>
<feature type="transmembrane region" description="Helical" evidence="1">
    <location>
        <begin position="1063"/>
        <end position="1082"/>
    </location>
</feature>
<feature type="transmembrane region" description="Helical" evidence="1">
    <location>
        <begin position="286"/>
        <end position="306"/>
    </location>
</feature>
<keyword evidence="1" id="KW-1133">Transmembrane helix</keyword>
<feature type="transmembrane region" description="Helical" evidence="1">
    <location>
        <begin position="577"/>
        <end position="594"/>
    </location>
</feature>
<feature type="transmembrane region" description="Helical" evidence="1">
    <location>
        <begin position="904"/>
        <end position="921"/>
    </location>
</feature>
<accession>A0AAX0RTF2</accession>
<feature type="transmembrane region" description="Helical" evidence="1">
    <location>
        <begin position="662"/>
        <end position="683"/>
    </location>
</feature>